<feature type="region of interest" description="Disordered" evidence="1">
    <location>
        <begin position="100"/>
        <end position="149"/>
    </location>
</feature>
<feature type="compositionally biased region" description="Basic and acidic residues" evidence="1">
    <location>
        <begin position="100"/>
        <end position="111"/>
    </location>
</feature>
<evidence type="ECO:0000256" key="1">
    <source>
        <dbReference type="SAM" id="MobiDB-lite"/>
    </source>
</evidence>
<keyword evidence="3" id="KW-1185">Reference proteome</keyword>
<accession>A0A4U5PGE3</accession>
<dbReference type="Proteomes" id="UP000298663">
    <property type="component" value="Unassembled WGS sequence"/>
</dbReference>
<dbReference type="EMBL" id="AZBU02000002">
    <property type="protein sequence ID" value="TKR95144.1"/>
    <property type="molecule type" value="Genomic_DNA"/>
</dbReference>
<protein>
    <submittedName>
        <fullName evidence="2">Uncharacterized protein</fullName>
    </submittedName>
</protein>
<dbReference type="OrthoDB" id="5875537at2759"/>
<dbReference type="AlphaFoldDB" id="A0A4U5PGE3"/>
<reference evidence="2 3" key="2">
    <citation type="journal article" date="2019" name="G3 (Bethesda)">
        <title>Hybrid Assembly of the Genome of the Entomopathogenic Nematode Steinernema carpocapsae Identifies the X-Chromosome.</title>
        <authorList>
            <person name="Serra L."/>
            <person name="Macchietto M."/>
            <person name="Macias-Munoz A."/>
            <person name="McGill C.J."/>
            <person name="Rodriguez I.M."/>
            <person name="Rodriguez B."/>
            <person name="Murad R."/>
            <person name="Mortazavi A."/>
        </authorList>
    </citation>
    <scope>NUCLEOTIDE SEQUENCE [LARGE SCALE GENOMIC DNA]</scope>
    <source>
        <strain evidence="2 3">ALL</strain>
    </source>
</reference>
<organism evidence="2 3">
    <name type="scientific">Steinernema carpocapsae</name>
    <name type="common">Entomopathogenic nematode</name>
    <dbReference type="NCBI Taxonomy" id="34508"/>
    <lineage>
        <taxon>Eukaryota</taxon>
        <taxon>Metazoa</taxon>
        <taxon>Ecdysozoa</taxon>
        <taxon>Nematoda</taxon>
        <taxon>Chromadorea</taxon>
        <taxon>Rhabditida</taxon>
        <taxon>Tylenchina</taxon>
        <taxon>Panagrolaimomorpha</taxon>
        <taxon>Strongyloidoidea</taxon>
        <taxon>Steinernematidae</taxon>
        <taxon>Steinernema</taxon>
    </lineage>
</organism>
<dbReference type="STRING" id="34508.A0A4U5PGE3"/>
<evidence type="ECO:0000313" key="3">
    <source>
        <dbReference type="Proteomes" id="UP000298663"/>
    </source>
</evidence>
<reference evidence="2 3" key="1">
    <citation type="journal article" date="2015" name="Genome Biol.">
        <title>Comparative genomics of Steinernema reveals deeply conserved gene regulatory networks.</title>
        <authorList>
            <person name="Dillman A.R."/>
            <person name="Macchietto M."/>
            <person name="Porter C.F."/>
            <person name="Rogers A."/>
            <person name="Williams B."/>
            <person name="Antoshechkin I."/>
            <person name="Lee M.M."/>
            <person name="Goodwin Z."/>
            <person name="Lu X."/>
            <person name="Lewis E.E."/>
            <person name="Goodrich-Blair H."/>
            <person name="Stock S.P."/>
            <person name="Adams B.J."/>
            <person name="Sternberg P.W."/>
            <person name="Mortazavi A."/>
        </authorList>
    </citation>
    <scope>NUCLEOTIDE SEQUENCE [LARGE SCALE GENOMIC DNA]</scope>
    <source>
        <strain evidence="2 3">ALL</strain>
    </source>
</reference>
<comment type="caution">
    <text evidence="2">The sequence shown here is derived from an EMBL/GenBank/DDBJ whole genome shotgun (WGS) entry which is preliminary data.</text>
</comment>
<name>A0A4U5PGE3_STECR</name>
<proteinExistence type="predicted"/>
<gene>
    <name evidence="2" type="ORF">L596_009350</name>
</gene>
<sequence length="149" mass="16747">MCATRRPTVRPVYAAGAILLNCGVQLKKDDDDRKEAQTLAEALEGIRRDGRALAQEIKDLTDQLGEGSHFVNELQKIVRNLEGGNEELLHALDDKKEAKKPCRVQKRTENVKRRRSPAPMFTIHEPETAWLESGGGQEKKEEQALFGSR</sequence>
<evidence type="ECO:0000313" key="2">
    <source>
        <dbReference type="EMBL" id="TKR95144.1"/>
    </source>
</evidence>